<dbReference type="GO" id="GO:0004065">
    <property type="term" value="F:arylsulfatase activity"/>
    <property type="evidence" value="ECO:0007669"/>
    <property type="project" value="TreeGrafter"/>
</dbReference>
<dbReference type="Proteomes" id="UP000679220">
    <property type="component" value="Unassembled WGS sequence"/>
</dbReference>
<keyword evidence="4" id="KW-0106">Calcium</keyword>
<dbReference type="InterPro" id="IPR050738">
    <property type="entry name" value="Sulfatase"/>
</dbReference>
<dbReference type="PANTHER" id="PTHR42693:SF53">
    <property type="entry name" value="ENDO-4-O-SULFATASE"/>
    <property type="match status" value="1"/>
</dbReference>
<comment type="similarity">
    <text evidence="1">Belongs to the sulfatase family.</text>
</comment>
<dbReference type="Pfam" id="PF00884">
    <property type="entry name" value="Sulfatase"/>
    <property type="match status" value="1"/>
</dbReference>
<keyword evidence="7" id="KW-1185">Reference proteome</keyword>
<reference evidence="6" key="2">
    <citation type="submission" date="2021-04" db="EMBL/GenBank/DDBJ databases">
        <authorList>
            <person name="Zhang T."/>
            <person name="Zhang Y."/>
            <person name="Lu D."/>
            <person name="Zuo D."/>
            <person name="Du Z."/>
        </authorList>
    </citation>
    <scope>NUCLEOTIDE SEQUENCE</scope>
    <source>
        <strain evidence="6">JR1</strain>
    </source>
</reference>
<keyword evidence="3 6" id="KW-0378">Hydrolase</keyword>
<evidence type="ECO:0000313" key="7">
    <source>
        <dbReference type="Proteomes" id="UP000679220"/>
    </source>
</evidence>
<feature type="domain" description="Sulfatase N-terminal" evidence="5">
    <location>
        <begin position="29"/>
        <end position="368"/>
    </location>
</feature>
<evidence type="ECO:0000256" key="1">
    <source>
        <dbReference type="ARBA" id="ARBA00008779"/>
    </source>
</evidence>
<keyword evidence="2" id="KW-0479">Metal-binding</keyword>
<protein>
    <submittedName>
        <fullName evidence="6">Sulfatase-like hydrolase/transferase</fullName>
    </submittedName>
</protein>
<proteinExistence type="inferred from homology"/>
<evidence type="ECO:0000256" key="3">
    <source>
        <dbReference type="ARBA" id="ARBA00022801"/>
    </source>
</evidence>
<evidence type="ECO:0000259" key="5">
    <source>
        <dbReference type="Pfam" id="PF00884"/>
    </source>
</evidence>
<dbReference type="InterPro" id="IPR017850">
    <property type="entry name" value="Alkaline_phosphatase_core_sf"/>
</dbReference>
<evidence type="ECO:0000313" key="6">
    <source>
        <dbReference type="EMBL" id="MBR8536100.1"/>
    </source>
</evidence>
<organism evidence="6 7">
    <name type="scientific">Carboxylicivirga sediminis</name>
    <dbReference type="NCBI Taxonomy" id="2006564"/>
    <lineage>
        <taxon>Bacteria</taxon>
        <taxon>Pseudomonadati</taxon>
        <taxon>Bacteroidota</taxon>
        <taxon>Bacteroidia</taxon>
        <taxon>Marinilabiliales</taxon>
        <taxon>Marinilabiliaceae</taxon>
        <taxon>Carboxylicivirga</taxon>
    </lineage>
</organism>
<dbReference type="GO" id="GO:0046872">
    <property type="term" value="F:metal ion binding"/>
    <property type="evidence" value="ECO:0007669"/>
    <property type="project" value="UniProtKB-KW"/>
</dbReference>
<comment type="caution">
    <text evidence="6">The sequence shown here is derived from an EMBL/GenBank/DDBJ whole genome shotgun (WGS) entry which is preliminary data.</text>
</comment>
<dbReference type="PANTHER" id="PTHR42693">
    <property type="entry name" value="ARYLSULFATASE FAMILY MEMBER"/>
    <property type="match status" value="1"/>
</dbReference>
<sequence>MNIMRKGYYLLFVILVFGFQHTTVNAQSPNVILIVSDDHGYADMNYLGVHDLKTPNLDQLAAESMSFTNAYVTSPICSPSRVGLITGQYQARNGNYFYGGSGIADGTKTIAQGFKDLGYVTGYFGKLHYGEDDSPASYNYPNNHGFDECVTAGHGGRVHYLYHNDEAMKHHGLPAEHWLRNGKELTEDGFSTEQISSWSQEFIEKNQKKPFFLQIAFNAVHNFTFQLPKKYLKEWNLPYYPDFEELDGSISRNVWYDQSIIPNLPHGRDYYHAQLHYMDREIGAIRKKLEELGLDDNTVIVYTTDNGGSNCSGGDNTPLYSTKYSLYEGGIRVPMLIHWENKIEKNTTNDIMVSTLDLMPTLLSAAGATEEAYTESDGLNLLPNILHEKEIERNTMVWDVEFAWAVRKGDWKLKVVLDQNIADKIAKKQHTNLGKGVELFNLAEDISEQNNVAESFPEIIEELTKIHEEWKKEVTQK</sequence>
<evidence type="ECO:0000256" key="2">
    <source>
        <dbReference type="ARBA" id="ARBA00022723"/>
    </source>
</evidence>
<dbReference type="EMBL" id="JAGTAR010000015">
    <property type="protein sequence ID" value="MBR8536100.1"/>
    <property type="molecule type" value="Genomic_DNA"/>
</dbReference>
<dbReference type="AlphaFoldDB" id="A0A941IXJ2"/>
<dbReference type="SUPFAM" id="SSF53649">
    <property type="entry name" value="Alkaline phosphatase-like"/>
    <property type="match status" value="1"/>
</dbReference>
<dbReference type="Gene3D" id="3.30.1120.10">
    <property type="match status" value="1"/>
</dbReference>
<evidence type="ECO:0000256" key="4">
    <source>
        <dbReference type="ARBA" id="ARBA00022837"/>
    </source>
</evidence>
<dbReference type="InterPro" id="IPR000917">
    <property type="entry name" value="Sulfatase_N"/>
</dbReference>
<dbReference type="PROSITE" id="PS00523">
    <property type="entry name" value="SULFATASE_1"/>
    <property type="match status" value="1"/>
</dbReference>
<dbReference type="InterPro" id="IPR024607">
    <property type="entry name" value="Sulfatase_CS"/>
</dbReference>
<reference evidence="6" key="1">
    <citation type="journal article" date="2018" name="Int. J. Syst. Evol. Microbiol.">
        <title>Carboxylicivirga sediminis sp. nov., isolated from coastal sediment.</title>
        <authorList>
            <person name="Wang F.Q."/>
            <person name="Ren L.H."/>
            <person name="Zou R.J."/>
            <person name="Sun Y.Z."/>
            <person name="Liu X.J."/>
            <person name="Jiang F."/>
            <person name="Liu L.J."/>
        </authorList>
    </citation>
    <scope>NUCLEOTIDE SEQUENCE</scope>
    <source>
        <strain evidence="6">JR1</strain>
    </source>
</reference>
<dbReference type="Gene3D" id="3.40.720.10">
    <property type="entry name" value="Alkaline Phosphatase, subunit A"/>
    <property type="match status" value="1"/>
</dbReference>
<gene>
    <name evidence="6" type="ORF">KDU71_11075</name>
</gene>
<accession>A0A941IXJ2</accession>
<dbReference type="RefSeq" id="WP_212190799.1">
    <property type="nucleotide sequence ID" value="NZ_JAGTAR010000015.1"/>
</dbReference>
<name>A0A941IXJ2_9BACT</name>